<dbReference type="Pfam" id="PF03102">
    <property type="entry name" value="NeuB"/>
    <property type="match status" value="1"/>
</dbReference>
<dbReference type="PANTHER" id="PTHR42966">
    <property type="entry name" value="N-ACETYLNEURAMINATE SYNTHASE"/>
    <property type="match status" value="1"/>
</dbReference>
<evidence type="ECO:0000259" key="1">
    <source>
        <dbReference type="PROSITE" id="PS50844"/>
    </source>
</evidence>
<evidence type="ECO:0000313" key="3">
    <source>
        <dbReference type="Proteomes" id="UP001597520"/>
    </source>
</evidence>
<dbReference type="InterPro" id="IPR020007">
    <property type="entry name" value="NeuB/NeuA"/>
</dbReference>
<keyword evidence="2" id="KW-0808">Transferase</keyword>
<dbReference type="InterPro" id="IPR036732">
    <property type="entry name" value="AFP_Neu5c_C_sf"/>
</dbReference>
<reference evidence="3" key="1">
    <citation type="journal article" date="2019" name="Int. J. Syst. Evol. Microbiol.">
        <title>The Global Catalogue of Microorganisms (GCM) 10K type strain sequencing project: providing services to taxonomists for standard genome sequencing and annotation.</title>
        <authorList>
            <consortium name="The Broad Institute Genomics Platform"/>
            <consortium name="The Broad Institute Genome Sequencing Center for Infectious Disease"/>
            <person name="Wu L."/>
            <person name="Ma J."/>
        </authorList>
    </citation>
    <scope>NUCLEOTIDE SEQUENCE [LARGE SCALE GENOMIC DNA]</scope>
    <source>
        <strain evidence="3">KCTC 33792</strain>
    </source>
</reference>
<dbReference type="RefSeq" id="WP_380712866.1">
    <property type="nucleotide sequence ID" value="NZ_JBHUML010000002.1"/>
</dbReference>
<dbReference type="SUPFAM" id="SSF51569">
    <property type="entry name" value="Aldolase"/>
    <property type="match status" value="1"/>
</dbReference>
<dbReference type="InterPro" id="IPR013974">
    <property type="entry name" value="SAF"/>
</dbReference>
<keyword evidence="3" id="KW-1185">Reference proteome</keyword>
<dbReference type="Gene3D" id="3.20.20.70">
    <property type="entry name" value="Aldolase class I"/>
    <property type="match status" value="1"/>
</dbReference>
<dbReference type="Gene3D" id="3.90.1210.10">
    <property type="entry name" value="Antifreeze-like/N-acetylneuraminic acid synthase C-terminal domain"/>
    <property type="match status" value="1"/>
</dbReference>
<dbReference type="NCBIfam" id="TIGR03569">
    <property type="entry name" value="NeuB_NnaB"/>
    <property type="match status" value="1"/>
</dbReference>
<dbReference type="CDD" id="cd11615">
    <property type="entry name" value="SAF_NeuB_like"/>
    <property type="match status" value="1"/>
</dbReference>
<name>A0ABW5T1G2_9BACI</name>
<dbReference type="Pfam" id="PF08666">
    <property type="entry name" value="SAF"/>
    <property type="match status" value="1"/>
</dbReference>
<accession>A0ABW5T1G2</accession>
<feature type="domain" description="AFP-like" evidence="1">
    <location>
        <begin position="304"/>
        <end position="354"/>
    </location>
</feature>
<sequence>MAIYIIAEAGVNHNGDVNTAEKLIDAAAAAGADAVKFQTFEAEKLVTRDAKQASYQEDNMGETLSQYEMLKQLELTRDLFVHLKNYCDSKDIEFLSTPFDEDSVDFLVDDIGVQQIKIGSGDLTNVPLLYHAATKQLPIILSTGMSSIAEIQEALSYIAYGYAEKTNMDPEKVADFYPSEEAQQLLKRYVTLLHCTTSYPAPPESINLHSIPFLQDTFNLSTGFSDHSEGIAIPITSVSYTPLVIEKHFTLDRNLPGPDHLASLEPNELKDMVAGIRLAEKAQGVYQKDSLSIEKNNIAPARKSLVVVGDIQKGQYFTRDNITVKRPGNGTSPKYLWSILGTTAEKNYKAGEML</sequence>
<protein>
    <submittedName>
        <fullName evidence="2">N-acetylneuraminate synthase</fullName>
        <ecNumber evidence="2">2.5.1.56</ecNumber>
    </submittedName>
</protein>
<dbReference type="SUPFAM" id="SSF51269">
    <property type="entry name" value="AFP III-like domain"/>
    <property type="match status" value="1"/>
</dbReference>
<evidence type="ECO:0000313" key="2">
    <source>
        <dbReference type="EMBL" id="MFD2705616.1"/>
    </source>
</evidence>
<dbReference type="EC" id="2.5.1.56" evidence="2"/>
<dbReference type="InterPro" id="IPR013132">
    <property type="entry name" value="PseI/NeuA/B-like_N"/>
</dbReference>
<dbReference type="PROSITE" id="PS50844">
    <property type="entry name" value="AFP_LIKE"/>
    <property type="match status" value="1"/>
</dbReference>
<dbReference type="InterPro" id="IPR057736">
    <property type="entry name" value="SAF_PseI/NeuA/NeuB"/>
</dbReference>
<organism evidence="2 3">
    <name type="scientific">Salibacterium lacus</name>
    <dbReference type="NCBI Taxonomy" id="1898109"/>
    <lineage>
        <taxon>Bacteria</taxon>
        <taxon>Bacillati</taxon>
        <taxon>Bacillota</taxon>
        <taxon>Bacilli</taxon>
        <taxon>Bacillales</taxon>
        <taxon>Bacillaceae</taxon>
    </lineage>
</organism>
<dbReference type="InterPro" id="IPR013785">
    <property type="entry name" value="Aldolase_TIM"/>
</dbReference>
<proteinExistence type="predicted"/>
<dbReference type="InterPro" id="IPR051690">
    <property type="entry name" value="PseI-like"/>
</dbReference>
<gene>
    <name evidence="2" type="primary">neuB</name>
    <name evidence="2" type="ORF">ACFSUB_09055</name>
</gene>
<dbReference type="EMBL" id="JBHUML010000002">
    <property type="protein sequence ID" value="MFD2705616.1"/>
    <property type="molecule type" value="Genomic_DNA"/>
</dbReference>
<dbReference type="Proteomes" id="UP001597520">
    <property type="component" value="Unassembled WGS sequence"/>
</dbReference>
<dbReference type="PANTHER" id="PTHR42966:SF1">
    <property type="entry name" value="SIALIC ACID SYNTHASE"/>
    <property type="match status" value="1"/>
</dbReference>
<comment type="caution">
    <text evidence="2">The sequence shown here is derived from an EMBL/GenBank/DDBJ whole genome shotgun (WGS) entry which is preliminary data.</text>
</comment>
<dbReference type="InterPro" id="IPR006190">
    <property type="entry name" value="SAF_AFP_Neu5Ac"/>
</dbReference>
<dbReference type="GO" id="GO:0050462">
    <property type="term" value="F:N-acetylneuraminate synthase activity"/>
    <property type="evidence" value="ECO:0007669"/>
    <property type="project" value="UniProtKB-EC"/>
</dbReference>